<dbReference type="InterPro" id="IPR013099">
    <property type="entry name" value="K_chnl_dom"/>
</dbReference>
<dbReference type="EMBL" id="FWFU01000002">
    <property type="protein sequence ID" value="SLN33047.1"/>
    <property type="molecule type" value="Genomic_DNA"/>
</dbReference>
<dbReference type="Proteomes" id="UP000193207">
    <property type="component" value="Unassembled WGS sequence"/>
</dbReference>
<evidence type="ECO:0000259" key="2">
    <source>
        <dbReference type="Pfam" id="PF07885"/>
    </source>
</evidence>
<evidence type="ECO:0000313" key="4">
    <source>
        <dbReference type="Proteomes" id="UP000193207"/>
    </source>
</evidence>
<keyword evidence="1" id="KW-0812">Transmembrane</keyword>
<feature type="transmembrane region" description="Helical" evidence="1">
    <location>
        <begin position="113"/>
        <end position="131"/>
    </location>
</feature>
<keyword evidence="1" id="KW-0472">Membrane</keyword>
<keyword evidence="1" id="KW-1133">Transmembrane helix</keyword>
<dbReference type="OrthoDB" id="2974133at2"/>
<dbReference type="Pfam" id="PF07885">
    <property type="entry name" value="Ion_trans_2"/>
    <property type="match status" value="1"/>
</dbReference>
<sequence length="138" mass="15164">MGLLIGIGLVVSLGVGHHFALIGLRQITAQARERPHRSIISVFVGLVAIHLTEILLFAGAYHVLLTWNSVGTLAGHDSGWQDLVYFSGINFTTLGYTRLEAQGPIRMVSMMQSLGGFMVLTWSATFIYTVWKRAQDGF</sequence>
<dbReference type="RefSeq" id="WP_085817218.1">
    <property type="nucleotide sequence ID" value="NZ_FWFU01000002.1"/>
</dbReference>
<dbReference type="AlphaFoldDB" id="A0A1X6YWX5"/>
<evidence type="ECO:0000313" key="3">
    <source>
        <dbReference type="EMBL" id="SLN33047.1"/>
    </source>
</evidence>
<dbReference type="Gene3D" id="1.10.287.70">
    <property type="match status" value="1"/>
</dbReference>
<feature type="domain" description="Potassium channel" evidence="2">
    <location>
        <begin position="50"/>
        <end position="128"/>
    </location>
</feature>
<protein>
    <recommendedName>
        <fullName evidence="2">Potassium channel domain-containing protein</fullName>
    </recommendedName>
</protein>
<name>A0A1X6YWX5_9RHOB</name>
<accession>A0A1X6YWX5</accession>
<keyword evidence="4" id="KW-1185">Reference proteome</keyword>
<feature type="transmembrane region" description="Helical" evidence="1">
    <location>
        <begin position="6"/>
        <end position="27"/>
    </location>
</feature>
<dbReference type="SUPFAM" id="SSF81324">
    <property type="entry name" value="Voltage-gated potassium channels"/>
    <property type="match status" value="1"/>
</dbReference>
<gene>
    <name evidence="3" type="ORF">ROH8110_01579</name>
</gene>
<feature type="transmembrane region" description="Helical" evidence="1">
    <location>
        <begin position="39"/>
        <end position="63"/>
    </location>
</feature>
<reference evidence="3 4" key="1">
    <citation type="submission" date="2017-03" db="EMBL/GenBank/DDBJ databases">
        <authorList>
            <person name="Afonso C.L."/>
            <person name="Miller P.J."/>
            <person name="Scott M.A."/>
            <person name="Spackman E."/>
            <person name="Goraichik I."/>
            <person name="Dimitrov K.M."/>
            <person name="Suarez D.L."/>
            <person name="Swayne D.E."/>
        </authorList>
    </citation>
    <scope>NUCLEOTIDE SEQUENCE [LARGE SCALE GENOMIC DNA]</scope>
    <source>
        <strain evidence="3 4">CECT 8110</strain>
    </source>
</reference>
<organism evidence="3 4">
    <name type="scientific">Roseovarius halotolerans</name>
    <dbReference type="NCBI Taxonomy" id="505353"/>
    <lineage>
        <taxon>Bacteria</taxon>
        <taxon>Pseudomonadati</taxon>
        <taxon>Pseudomonadota</taxon>
        <taxon>Alphaproteobacteria</taxon>
        <taxon>Rhodobacterales</taxon>
        <taxon>Roseobacteraceae</taxon>
        <taxon>Roseovarius</taxon>
    </lineage>
</organism>
<proteinExistence type="predicted"/>
<evidence type="ECO:0000256" key="1">
    <source>
        <dbReference type="SAM" id="Phobius"/>
    </source>
</evidence>